<organism evidence="1 2">
    <name type="scientific">Ezakiella coagulans</name>
    <dbReference type="NCBI Taxonomy" id="46507"/>
    <lineage>
        <taxon>Bacteria</taxon>
        <taxon>Bacillati</taxon>
        <taxon>Bacillota</taxon>
        <taxon>Tissierellia</taxon>
        <taxon>Ezakiella</taxon>
    </lineage>
</organism>
<accession>A0A2U1E395</accession>
<proteinExistence type="predicted"/>
<protein>
    <submittedName>
        <fullName evidence="1">Uncharacterized protein</fullName>
    </submittedName>
</protein>
<dbReference type="EMBL" id="QEKV01000005">
    <property type="protein sequence ID" value="PVY94423.1"/>
    <property type="molecule type" value="Genomic_DNA"/>
</dbReference>
<comment type="caution">
    <text evidence="1">The sequence shown here is derived from an EMBL/GenBank/DDBJ whole genome shotgun (WGS) entry which is preliminary data.</text>
</comment>
<reference evidence="1 2" key="1">
    <citation type="submission" date="2018-04" db="EMBL/GenBank/DDBJ databases">
        <title>Genomic Encyclopedia of Type Strains, Phase IV (KMG-IV): sequencing the most valuable type-strain genomes for metagenomic binning, comparative biology and taxonomic classification.</title>
        <authorList>
            <person name="Goeker M."/>
        </authorList>
    </citation>
    <scope>NUCLEOTIDE SEQUENCE [LARGE SCALE GENOMIC DNA]</scope>
    <source>
        <strain evidence="1 2">DSM 20705</strain>
    </source>
</reference>
<dbReference type="Proteomes" id="UP000245793">
    <property type="component" value="Unassembled WGS sequence"/>
</dbReference>
<gene>
    <name evidence="1" type="ORF">C7381_105129</name>
</gene>
<name>A0A2U1E395_9FIRM</name>
<keyword evidence="2" id="KW-1185">Reference proteome</keyword>
<dbReference type="RefSeq" id="WP_116480192.1">
    <property type="nucleotide sequence ID" value="NZ_JBKYKF010000007.1"/>
</dbReference>
<evidence type="ECO:0000313" key="1">
    <source>
        <dbReference type="EMBL" id="PVY94423.1"/>
    </source>
</evidence>
<sequence length="425" mass="50490">MLFDERDMRVFQNSDSRVYFKEILQSYYSQNYRATIVLLYSFVIYDLFMKLQTMEIEGDNKAKNMVEEINSLIADDEKYSIVENKIIEYFTDNHELYFKDFKEDINYLKDCRNKCAHLKVNDNTLYVPNDYQARMLICSMYDNILSVKAPFILDLFRHAETDVESYTNAVFYYPGIEIEKNIKNNIKKKYLSRMTYKSLCKSYKTFIKLNFISDDVECVNNASGLYVFIITMTEYIIEKGYSEIFKEENILEIFSRIDVENLKDDNTRFSMLVDIISTFPVIMEIIKMDNGLFTFIADKVLSDPRELNKYKYFYPSSEKTVTQWFKDMSSLQKPKYIDELFTVLKDEEDFDINDFIIIMIKGVPTFNGFNSADNFMSFFKSHISEFTKDTIDKVKDEYNKNKQCTNRSRHDDDIKEVEKILNGES</sequence>
<evidence type="ECO:0000313" key="2">
    <source>
        <dbReference type="Proteomes" id="UP000245793"/>
    </source>
</evidence>
<dbReference type="AlphaFoldDB" id="A0A2U1E395"/>